<dbReference type="RefSeq" id="WP_027698153.1">
    <property type="nucleotide sequence ID" value="NZ_DF820484.1"/>
</dbReference>
<evidence type="ECO:0000313" key="1">
    <source>
        <dbReference type="EMBL" id="GAK30008.1"/>
    </source>
</evidence>
<dbReference type="AlphaFoldDB" id="A0A069CS11"/>
<dbReference type="EMBL" id="DF820484">
    <property type="protein sequence ID" value="GAK30008.1"/>
    <property type="molecule type" value="Genomic_DNA"/>
</dbReference>
<dbReference type="OrthoDB" id="2248737at2"/>
<protein>
    <submittedName>
        <fullName evidence="1">SAM-dependent methyltransferase</fullName>
    </submittedName>
</protein>
<dbReference type="GO" id="GO:0008168">
    <property type="term" value="F:methyltransferase activity"/>
    <property type="evidence" value="ECO:0007669"/>
    <property type="project" value="UniProtKB-KW"/>
</dbReference>
<keyword evidence="1" id="KW-0489">Methyltransferase</keyword>
<dbReference type="Proteomes" id="UP000030643">
    <property type="component" value="Unassembled WGS sequence"/>
</dbReference>
<dbReference type="STRING" id="1329250.WOSG25_010950"/>
<keyword evidence="1" id="KW-0808">Transferase</keyword>
<dbReference type="InterPro" id="IPR029063">
    <property type="entry name" value="SAM-dependent_MTases_sf"/>
</dbReference>
<gene>
    <name evidence="1" type="ORF">WOSG25_010950</name>
</gene>
<dbReference type="SUPFAM" id="SSF53335">
    <property type="entry name" value="S-adenosyl-L-methionine-dependent methyltransferases"/>
    <property type="match status" value="1"/>
</dbReference>
<accession>A0A069CS11</accession>
<proteinExistence type="predicted"/>
<dbReference type="eggNOG" id="ENOG5032Y99">
    <property type="taxonomic scope" value="Bacteria"/>
</dbReference>
<reference evidence="2" key="1">
    <citation type="journal article" date="2014" name="Genome Announc.">
        <title>Draft genome sequence of Weissella oryzae SG25T, isolated from fermented rice grains.</title>
        <authorList>
            <person name="Tanizawa Y."/>
            <person name="Fujisawa T."/>
            <person name="Mochizuki T."/>
            <person name="Kaminuma E."/>
            <person name="Suzuki Y."/>
            <person name="Nakamura Y."/>
            <person name="Tohno M."/>
        </authorList>
    </citation>
    <scope>NUCLEOTIDE SEQUENCE [LARGE SCALE GENOMIC DNA]</scope>
    <source>
        <strain evidence="2">DSM 25784 / JCM 18191 / LMG 30913 / SG25</strain>
    </source>
</reference>
<keyword evidence="2" id="KW-1185">Reference proteome</keyword>
<dbReference type="GO" id="GO:0032259">
    <property type="term" value="P:methylation"/>
    <property type="evidence" value="ECO:0007669"/>
    <property type="project" value="UniProtKB-KW"/>
</dbReference>
<sequence length="281" mass="31088">MKNQLIKITGKSIELSQNEYFAELLAYQAQFTPIKAVANLLEQVLTAMQALAAGYLPAQLPELMLTDDMIAASQAYVLQRYPHQPAKGNELWAQLAEGLEQIDFLLRHFRDALIESFSMYSYVSSPFINALSEYTAGAAVLEVMAGHGYLTAGLQAVNPAQVVIATDNEDWRLQPDPTKAEPVTAVQNIDALAALAKYLPQVDYLIISWAPDTNTLDLEVIKQALQLKPAIKIIIIGEKDGATNSAAFWQKSQLEPITQVNRYLKSFDLIDEQAYLLTGLN</sequence>
<name>A0A069CS11_WEIOS</name>
<evidence type="ECO:0000313" key="2">
    <source>
        <dbReference type="Proteomes" id="UP000030643"/>
    </source>
</evidence>
<organism evidence="1 2">
    <name type="scientific">Weissella oryzae (strain DSM 25784 / JCM 18191 / LMG 30913 / SG25)</name>
    <dbReference type="NCBI Taxonomy" id="1329250"/>
    <lineage>
        <taxon>Bacteria</taxon>
        <taxon>Bacillati</taxon>
        <taxon>Bacillota</taxon>
        <taxon>Bacilli</taxon>
        <taxon>Lactobacillales</taxon>
        <taxon>Lactobacillaceae</taxon>
        <taxon>Weissella</taxon>
    </lineage>
</organism>